<organism evidence="7 8">
    <name type="scientific">Kribbella albertanoniae</name>
    <dbReference type="NCBI Taxonomy" id="1266829"/>
    <lineage>
        <taxon>Bacteria</taxon>
        <taxon>Bacillati</taxon>
        <taxon>Actinomycetota</taxon>
        <taxon>Actinomycetes</taxon>
        <taxon>Propionibacteriales</taxon>
        <taxon>Kribbellaceae</taxon>
        <taxon>Kribbella</taxon>
    </lineage>
</organism>
<dbReference type="Proteomes" id="UP000295075">
    <property type="component" value="Unassembled WGS sequence"/>
</dbReference>
<dbReference type="GO" id="GO:0006352">
    <property type="term" value="P:DNA-templated transcription initiation"/>
    <property type="evidence" value="ECO:0007669"/>
    <property type="project" value="InterPro"/>
</dbReference>
<dbReference type="PANTHER" id="PTHR43133:SF25">
    <property type="entry name" value="RNA POLYMERASE SIGMA FACTOR RFAY-RELATED"/>
    <property type="match status" value="1"/>
</dbReference>
<feature type="domain" description="RNA polymerase sigma factor 70 region 4 type 2" evidence="6">
    <location>
        <begin position="118"/>
        <end position="170"/>
    </location>
</feature>
<sequence length="186" mass="20578">MTQIAEIGRDPDAFEAFYTEHIERIQRFVARRVDDPYLAADLTADVFLAAIDAAAGYRANLGTPIGWLYGIARNVVSAEKRRHARELRANQRISGRRLLTADDVTRLEERIDAEASARALLQAMGELPDGERAALELVALDGLSPADAAHVLGIRLTAFRVRLHRARGRLRSQSLHLAPTPTEMTS</sequence>
<evidence type="ECO:0000313" key="7">
    <source>
        <dbReference type="EMBL" id="TDC29576.1"/>
    </source>
</evidence>
<dbReference type="Pfam" id="PF04542">
    <property type="entry name" value="Sigma70_r2"/>
    <property type="match status" value="1"/>
</dbReference>
<gene>
    <name evidence="7" type="ORF">E1261_15280</name>
</gene>
<dbReference type="InterPro" id="IPR013325">
    <property type="entry name" value="RNA_pol_sigma_r2"/>
</dbReference>
<dbReference type="Pfam" id="PF08281">
    <property type="entry name" value="Sigma70_r4_2"/>
    <property type="match status" value="1"/>
</dbReference>
<dbReference type="InterPro" id="IPR013249">
    <property type="entry name" value="RNA_pol_sigma70_r4_t2"/>
</dbReference>
<feature type="domain" description="RNA polymerase sigma-70 region 2" evidence="5">
    <location>
        <begin position="17"/>
        <end position="85"/>
    </location>
</feature>
<dbReference type="SUPFAM" id="SSF88659">
    <property type="entry name" value="Sigma3 and sigma4 domains of RNA polymerase sigma factors"/>
    <property type="match status" value="1"/>
</dbReference>
<keyword evidence="3" id="KW-0731">Sigma factor</keyword>
<dbReference type="EMBL" id="SMKA01000057">
    <property type="protein sequence ID" value="TDC29576.1"/>
    <property type="molecule type" value="Genomic_DNA"/>
</dbReference>
<dbReference type="InterPro" id="IPR039425">
    <property type="entry name" value="RNA_pol_sigma-70-like"/>
</dbReference>
<keyword evidence="8" id="KW-1185">Reference proteome</keyword>
<dbReference type="GO" id="GO:0016987">
    <property type="term" value="F:sigma factor activity"/>
    <property type="evidence" value="ECO:0007669"/>
    <property type="project" value="UniProtKB-KW"/>
</dbReference>
<evidence type="ECO:0000256" key="1">
    <source>
        <dbReference type="ARBA" id="ARBA00010641"/>
    </source>
</evidence>
<dbReference type="PANTHER" id="PTHR43133">
    <property type="entry name" value="RNA POLYMERASE ECF-TYPE SIGMA FACTO"/>
    <property type="match status" value="1"/>
</dbReference>
<reference evidence="7 8" key="1">
    <citation type="submission" date="2019-03" db="EMBL/GenBank/DDBJ databases">
        <title>Draft genome sequences of novel Actinobacteria.</title>
        <authorList>
            <person name="Sahin N."/>
            <person name="Ay H."/>
            <person name="Saygin H."/>
        </authorList>
    </citation>
    <scope>NUCLEOTIDE SEQUENCE [LARGE SCALE GENOMIC DNA]</scope>
    <source>
        <strain evidence="7 8">JCM 30547</strain>
    </source>
</reference>
<dbReference type="RefSeq" id="WP_132407104.1">
    <property type="nucleotide sequence ID" value="NZ_SMKA01000057.1"/>
</dbReference>
<dbReference type="InterPro" id="IPR014284">
    <property type="entry name" value="RNA_pol_sigma-70_dom"/>
</dbReference>
<keyword evidence="4" id="KW-0804">Transcription</keyword>
<evidence type="ECO:0000313" key="8">
    <source>
        <dbReference type="Proteomes" id="UP000295075"/>
    </source>
</evidence>
<comment type="similarity">
    <text evidence="1">Belongs to the sigma-70 factor family. ECF subfamily.</text>
</comment>
<evidence type="ECO:0000259" key="5">
    <source>
        <dbReference type="Pfam" id="PF04542"/>
    </source>
</evidence>
<dbReference type="AlphaFoldDB" id="A0A4R4Q3E3"/>
<comment type="caution">
    <text evidence="7">The sequence shown here is derived from an EMBL/GenBank/DDBJ whole genome shotgun (WGS) entry which is preliminary data.</text>
</comment>
<dbReference type="InterPro" id="IPR036388">
    <property type="entry name" value="WH-like_DNA-bd_sf"/>
</dbReference>
<dbReference type="NCBIfam" id="TIGR02937">
    <property type="entry name" value="sigma70-ECF"/>
    <property type="match status" value="1"/>
</dbReference>
<dbReference type="InterPro" id="IPR007627">
    <property type="entry name" value="RNA_pol_sigma70_r2"/>
</dbReference>
<evidence type="ECO:0000259" key="6">
    <source>
        <dbReference type="Pfam" id="PF08281"/>
    </source>
</evidence>
<name>A0A4R4Q3E3_9ACTN</name>
<evidence type="ECO:0000256" key="3">
    <source>
        <dbReference type="ARBA" id="ARBA00023082"/>
    </source>
</evidence>
<proteinExistence type="inferred from homology"/>
<keyword evidence="2" id="KW-0805">Transcription regulation</keyword>
<dbReference type="CDD" id="cd06171">
    <property type="entry name" value="Sigma70_r4"/>
    <property type="match status" value="1"/>
</dbReference>
<dbReference type="OrthoDB" id="5243766at2"/>
<dbReference type="GO" id="GO:0003677">
    <property type="term" value="F:DNA binding"/>
    <property type="evidence" value="ECO:0007669"/>
    <property type="project" value="InterPro"/>
</dbReference>
<evidence type="ECO:0000256" key="2">
    <source>
        <dbReference type="ARBA" id="ARBA00023015"/>
    </source>
</evidence>
<dbReference type="Gene3D" id="1.10.1740.10">
    <property type="match status" value="1"/>
</dbReference>
<dbReference type="InterPro" id="IPR013324">
    <property type="entry name" value="RNA_pol_sigma_r3/r4-like"/>
</dbReference>
<dbReference type="Gene3D" id="1.10.10.10">
    <property type="entry name" value="Winged helix-like DNA-binding domain superfamily/Winged helix DNA-binding domain"/>
    <property type="match status" value="1"/>
</dbReference>
<dbReference type="SUPFAM" id="SSF88946">
    <property type="entry name" value="Sigma2 domain of RNA polymerase sigma factors"/>
    <property type="match status" value="1"/>
</dbReference>
<accession>A0A4R4Q3E3</accession>
<evidence type="ECO:0000256" key="4">
    <source>
        <dbReference type="ARBA" id="ARBA00023163"/>
    </source>
</evidence>
<protein>
    <submittedName>
        <fullName evidence="7">RNA polymerase sigma factor</fullName>
    </submittedName>
</protein>